<sequence>MDTKGTHATERESGDEPQILPVDACERLQLALEAGAIVGTWVWDISKNCVTADERFARTFDLSPARCARGIPIEEAFTSIHPEDRVHLAEAIDDAMVRGGAFRCEYRVKRPDEGYCWIEANGRAQHDDNGIAVRFPGVLIDIESRKAAEAERDRASALLRAFTTAVPGVVYAKDRDGRLLIANDGATRLIGKSPEFYLGKTDLEILEDKAQALKVMETDRRIMHSAMAEQIEERVDMPDGSEAIWLSVKAPMFNAAGEVIGLIGSSIDVTARKNAEAALLELNQNLEAKVAEAIAEREAAQAALYQLQKMEVVGQLTGGIAHDFNNLLAGIVGSLDLIKVRLSKGRTTDLERYLSVAYGAAQRAAALTHRLLAFSRRQTLLPQVTHVNRLIGGMEELICRTVGPLIRLQVDLSATSDLCLVDPGQMENALLNLCVNARDALPAGGTIAIETSNVTLVEGSGLDPDLKPGTFLSIRVVDDGIGMSEETLAKACEPFFTTKPTGACTGLGLSMIYGFAKQSNGQMKIESALGKGTRVYLQLPNCAEPMKAPPANAITSAVPHVCEGETVLVVDDEPSVRMFVSEVLGSLGYVVVEAADSQVGLQLLCSDTRVDLLVTDIGLPGGLDGREMAEKARLRRPGLPVLFMTGYVEPQILKEYPPGPAMAVITKPFSLDTFRVSLYAILQEALTMAKAP</sequence>
<dbReference type="Pfam" id="PF02518">
    <property type="entry name" value="HATPase_c"/>
    <property type="match status" value="1"/>
</dbReference>
<dbReference type="InterPro" id="IPR035965">
    <property type="entry name" value="PAS-like_dom_sf"/>
</dbReference>
<feature type="domain" description="PAS" evidence="9">
    <location>
        <begin position="155"/>
        <end position="203"/>
    </location>
</feature>
<dbReference type="Gene3D" id="3.40.50.2300">
    <property type="match status" value="1"/>
</dbReference>
<dbReference type="PROSITE" id="PS50109">
    <property type="entry name" value="HIS_KIN"/>
    <property type="match status" value="1"/>
</dbReference>
<dbReference type="SMART" id="SM00387">
    <property type="entry name" value="HATPase_c"/>
    <property type="match status" value="1"/>
</dbReference>
<dbReference type="SMART" id="SM00086">
    <property type="entry name" value="PAC"/>
    <property type="match status" value="2"/>
</dbReference>
<comment type="caution">
    <text evidence="11">The sequence shown here is derived from an EMBL/GenBank/DDBJ whole genome shotgun (WGS) entry which is preliminary data.</text>
</comment>
<dbReference type="GO" id="GO:0000155">
    <property type="term" value="F:phosphorelay sensor kinase activity"/>
    <property type="evidence" value="ECO:0007669"/>
    <property type="project" value="InterPro"/>
</dbReference>
<dbReference type="PROSITE" id="PS50112">
    <property type="entry name" value="PAS"/>
    <property type="match status" value="1"/>
</dbReference>
<evidence type="ECO:0000313" key="12">
    <source>
        <dbReference type="Proteomes" id="UP000237230"/>
    </source>
</evidence>
<dbReference type="AlphaFoldDB" id="A0A2S3X5S1"/>
<dbReference type="Proteomes" id="UP000237230">
    <property type="component" value="Unassembled WGS sequence"/>
</dbReference>
<dbReference type="Pfam" id="PF00512">
    <property type="entry name" value="HisKA"/>
    <property type="match status" value="1"/>
</dbReference>
<dbReference type="Gene3D" id="3.30.450.20">
    <property type="entry name" value="PAS domain"/>
    <property type="match status" value="2"/>
</dbReference>
<organism evidence="11 12">
    <name type="scientific">Pseudomonas putida</name>
    <name type="common">Arthrobacter siderocapsulatus</name>
    <dbReference type="NCBI Taxonomy" id="303"/>
    <lineage>
        <taxon>Bacteria</taxon>
        <taxon>Pseudomonadati</taxon>
        <taxon>Pseudomonadota</taxon>
        <taxon>Gammaproteobacteria</taxon>
        <taxon>Pseudomonadales</taxon>
        <taxon>Pseudomonadaceae</taxon>
        <taxon>Pseudomonas</taxon>
    </lineage>
</organism>
<dbReference type="CDD" id="cd00082">
    <property type="entry name" value="HisKA"/>
    <property type="match status" value="1"/>
</dbReference>
<evidence type="ECO:0000256" key="5">
    <source>
        <dbReference type="PROSITE-ProRule" id="PRU00169"/>
    </source>
</evidence>
<dbReference type="SUPFAM" id="SSF47384">
    <property type="entry name" value="Homodimeric domain of signal transducing histidine kinase"/>
    <property type="match status" value="1"/>
</dbReference>
<dbReference type="InterPro" id="IPR036097">
    <property type="entry name" value="HisK_dim/P_sf"/>
</dbReference>
<dbReference type="EMBL" id="MINH01000019">
    <property type="protein sequence ID" value="POG10926.1"/>
    <property type="molecule type" value="Genomic_DNA"/>
</dbReference>
<dbReference type="InterPro" id="IPR001610">
    <property type="entry name" value="PAC"/>
</dbReference>
<proteinExistence type="predicted"/>
<evidence type="ECO:0000256" key="1">
    <source>
        <dbReference type="ARBA" id="ARBA00000085"/>
    </source>
</evidence>
<keyword evidence="4 11" id="KW-0418">Kinase</keyword>
<feature type="domain" description="PAC" evidence="10">
    <location>
        <begin position="102"/>
        <end position="154"/>
    </location>
</feature>
<evidence type="ECO:0000256" key="3">
    <source>
        <dbReference type="ARBA" id="ARBA00022553"/>
    </source>
</evidence>
<evidence type="ECO:0000256" key="2">
    <source>
        <dbReference type="ARBA" id="ARBA00012438"/>
    </source>
</evidence>
<feature type="coiled-coil region" evidence="6">
    <location>
        <begin position="272"/>
        <end position="310"/>
    </location>
</feature>
<accession>A0A2S3X5S1</accession>
<dbReference type="InterPro" id="IPR005467">
    <property type="entry name" value="His_kinase_dom"/>
</dbReference>
<dbReference type="SUPFAM" id="SSF55785">
    <property type="entry name" value="PYP-like sensor domain (PAS domain)"/>
    <property type="match status" value="2"/>
</dbReference>
<keyword evidence="6" id="KW-0175">Coiled coil</keyword>
<dbReference type="EC" id="2.7.13.3" evidence="2"/>
<dbReference type="InterPro" id="IPR000014">
    <property type="entry name" value="PAS"/>
</dbReference>
<evidence type="ECO:0000256" key="4">
    <source>
        <dbReference type="ARBA" id="ARBA00022777"/>
    </source>
</evidence>
<dbReference type="OrthoDB" id="9770473at2"/>
<evidence type="ECO:0000256" key="6">
    <source>
        <dbReference type="SAM" id="Coils"/>
    </source>
</evidence>
<evidence type="ECO:0000313" key="11">
    <source>
        <dbReference type="EMBL" id="POG10926.1"/>
    </source>
</evidence>
<dbReference type="RefSeq" id="WP_103447685.1">
    <property type="nucleotide sequence ID" value="NZ_MINH01000019.1"/>
</dbReference>
<dbReference type="Pfam" id="PF08447">
    <property type="entry name" value="PAS_3"/>
    <property type="match status" value="1"/>
</dbReference>
<feature type="domain" description="Response regulatory" evidence="8">
    <location>
        <begin position="566"/>
        <end position="682"/>
    </location>
</feature>
<dbReference type="NCBIfam" id="TIGR00229">
    <property type="entry name" value="sensory_box"/>
    <property type="match status" value="1"/>
</dbReference>
<dbReference type="PROSITE" id="PS50113">
    <property type="entry name" value="PAC"/>
    <property type="match status" value="2"/>
</dbReference>
<protein>
    <recommendedName>
        <fullName evidence="2">histidine kinase</fullName>
        <ecNumber evidence="2">2.7.13.3</ecNumber>
    </recommendedName>
</protein>
<dbReference type="Gene3D" id="1.10.287.130">
    <property type="match status" value="1"/>
</dbReference>
<dbReference type="InterPro" id="IPR003594">
    <property type="entry name" value="HATPase_dom"/>
</dbReference>
<dbReference type="CDD" id="cd00130">
    <property type="entry name" value="PAS"/>
    <property type="match status" value="2"/>
</dbReference>
<dbReference type="SMART" id="SM00388">
    <property type="entry name" value="HisKA"/>
    <property type="match status" value="1"/>
</dbReference>
<dbReference type="InterPro" id="IPR003661">
    <property type="entry name" value="HisK_dim/P_dom"/>
</dbReference>
<dbReference type="CDD" id="cd18161">
    <property type="entry name" value="REC_hyHK_blue-like"/>
    <property type="match status" value="1"/>
</dbReference>
<dbReference type="Gene3D" id="3.30.565.10">
    <property type="entry name" value="Histidine kinase-like ATPase, C-terminal domain"/>
    <property type="match status" value="1"/>
</dbReference>
<dbReference type="PANTHER" id="PTHR43065">
    <property type="entry name" value="SENSOR HISTIDINE KINASE"/>
    <property type="match status" value="1"/>
</dbReference>
<reference evidence="11 12" key="2">
    <citation type="submission" date="2018-03" db="EMBL/GenBank/DDBJ databases">
        <title>Draft genome of Pseudomonas putida strain KH-21-114.</title>
        <authorList>
            <person name="Yoshizawa S."/>
            <person name="Khan N.H."/>
            <person name="Nishimura M."/>
            <person name="Chiura H.X."/>
            <person name="Ogura Y."/>
            <person name="Hayashi T."/>
            <person name="Kogure K."/>
        </authorList>
    </citation>
    <scope>NUCLEOTIDE SEQUENCE [LARGE SCALE GENOMIC DNA]</scope>
    <source>
        <strain evidence="11 12">KH-21-114</strain>
    </source>
</reference>
<dbReference type="InterPro" id="IPR011006">
    <property type="entry name" value="CheY-like_superfamily"/>
</dbReference>
<dbReference type="InterPro" id="IPR004358">
    <property type="entry name" value="Sig_transdc_His_kin-like_C"/>
</dbReference>
<gene>
    <name evidence="11" type="ORF">BGP84_14725</name>
</gene>
<dbReference type="SMART" id="SM00448">
    <property type="entry name" value="REC"/>
    <property type="match status" value="1"/>
</dbReference>
<dbReference type="InterPro" id="IPR000700">
    <property type="entry name" value="PAS-assoc_C"/>
</dbReference>
<dbReference type="InterPro" id="IPR013655">
    <property type="entry name" value="PAS_fold_3"/>
</dbReference>
<name>A0A2S3X5S1_PSEPU</name>
<dbReference type="Gene3D" id="2.10.70.100">
    <property type="match status" value="1"/>
</dbReference>
<dbReference type="PROSITE" id="PS50110">
    <property type="entry name" value="RESPONSE_REGULATORY"/>
    <property type="match status" value="1"/>
</dbReference>
<dbReference type="PANTHER" id="PTHR43065:SF42">
    <property type="entry name" value="TWO-COMPONENT SENSOR PPRA"/>
    <property type="match status" value="1"/>
</dbReference>
<feature type="domain" description="Histidine kinase" evidence="7">
    <location>
        <begin position="319"/>
        <end position="543"/>
    </location>
</feature>
<dbReference type="PRINTS" id="PR00344">
    <property type="entry name" value="BCTRLSENSOR"/>
</dbReference>
<keyword evidence="4 11" id="KW-0808">Transferase</keyword>
<evidence type="ECO:0000259" key="10">
    <source>
        <dbReference type="PROSITE" id="PS50113"/>
    </source>
</evidence>
<evidence type="ECO:0000259" key="8">
    <source>
        <dbReference type="PROSITE" id="PS50110"/>
    </source>
</evidence>
<feature type="domain" description="PAC" evidence="10">
    <location>
        <begin position="229"/>
        <end position="281"/>
    </location>
</feature>
<dbReference type="SUPFAM" id="SSF55874">
    <property type="entry name" value="ATPase domain of HSP90 chaperone/DNA topoisomerase II/histidine kinase"/>
    <property type="match status" value="1"/>
</dbReference>
<dbReference type="SUPFAM" id="SSF52172">
    <property type="entry name" value="CheY-like"/>
    <property type="match status" value="1"/>
</dbReference>
<dbReference type="InterPro" id="IPR013656">
    <property type="entry name" value="PAS_4"/>
</dbReference>
<reference evidence="11 12" key="1">
    <citation type="submission" date="2016-08" db="EMBL/GenBank/DDBJ databases">
        <authorList>
            <person name="Seilhamer J.J."/>
        </authorList>
    </citation>
    <scope>NUCLEOTIDE SEQUENCE [LARGE SCALE GENOMIC DNA]</scope>
    <source>
        <strain evidence="11 12">KH-21-114</strain>
    </source>
</reference>
<dbReference type="Pfam" id="PF00072">
    <property type="entry name" value="Response_reg"/>
    <property type="match status" value="1"/>
</dbReference>
<dbReference type="SMART" id="SM00091">
    <property type="entry name" value="PAS"/>
    <property type="match status" value="2"/>
</dbReference>
<keyword evidence="3 5" id="KW-0597">Phosphoprotein</keyword>
<dbReference type="Pfam" id="PF08448">
    <property type="entry name" value="PAS_4"/>
    <property type="match status" value="1"/>
</dbReference>
<feature type="modified residue" description="4-aspartylphosphate" evidence="5">
    <location>
        <position position="616"/>
    </location>
</feature>
<evidence type="ECO:0000259" key="7">
    <source>
        <dbReference type="PROSITE" id="PS50109"/>
    </source>
</evidence>
<evidence type="ECO:0000259" key="9">
    <source>
        <dbReference type="PROSITE" id="PS50112"/>
    </source>
</evidence>
<comment type="catalytic activity">
    <reaction evidence="1">
        <text>ATP + protein L-histidine = ADP + protein N-phospho-L-histidine.</text>
        <dbReference type="EC" id="2.7.13.3"/>
    </reaction>
</comment>
<dbReference type="InterPro" id="IPR001789">
    <property type="entry name" value="Sig_transdc_resp-reg_receiver"/>
</dbReference>
<dbReference type="InterPro" id="IPR036890">
    <property type="entry name" value="HATPase_C_sf"/>
</dbReference>